<evidence type="ECO:0000313" key="6">
    <source>
        <dbReference type="Proteomes" id="UP000429730"/>
    </source>
</evidence>
<accession>A0A2S7M1M9</accession>
<protein>
    <submittedName>
        <fullName evidence="3">Uncharacterized protein</fullName>
    </submittedName>
</protein>
<evidence type="ECO:0000313" key="2">
    <source>
        <dbReference type="EMBL" id="PTN79202.1"/>
    </source>
</evidence>
<dbReference type="EMBL" id="PZZH01000001">
    <property type="protein sequence ID" value="PTN79202.1"/>
    <property type="molecule type" value="Genomic_DNA"/>
</dbReference>
<evidence type="ECO:0000313" key="5">
    <source>
        <dbReference type="Proteomes" id="UP000305511"/>
    </source>
</evidence>
<reference evidence="3 5" key="2">
    <citation type="submission" date="2019-02" db="EMBL/GenBank/DDBJ databases">
        <title>Bacteria dissemination in different level of health care in South Africa: the effectiveness of infections prevention and control.</title>
        <authorList>
            <person name="Shobo C."/>
            <person name="Amoako D.G."/>
            <person name="Allam M."/>
            <person name="Ismail A."/>
            <person name="Bester L.A."/>
            <person name="Essack S.Y."/>
        </authorList>
    </citation>
    <scope>NUCLEOTIDE SEQUENCE [LARGE SCALE GENOMIC DNA]</scope>
    <source>
        <strain evidence="3 5">2SIL2</strain>
    </source>
</reference>
<dbReference type="EMBL" id="WVTJ01000026">
    <property type="protein sequence ID" value="MXS53485.1"/>
    <property type="molecule type" value="Genomic_DNA"/>
</dbReference>
<dbReference type="Proteomes" id="UP000244140">
    <property type="component" value="Unassembled WGS sequence"/>
</dbReference>
<evidence type="ECO:0000313" key="3">
    <source>
        <dbReference type="EMBL" id="TKK67829.1"/>
    </source>
</evidence>
<organism evidence="3 5">
    <name type="scientific">Enterococcus faecalis</name>
    <name type="common">Streptococcus faecalis</name>
    <dbReference type="NCBI Taxonomy" id="1351"/>
    <lineage>
        <taxon>Bacteria</taxon>
        <taxon>Bacillati</taxon>
        <taxon>Bacillota</taxon>
        <taxon>Bacilli</taxon>
        <taxon>Lactobacillales</taxon>
        <taxon>Enterococcaceae</taxon>
        <taxon>Enterococcus</taxon>
    </lineage>
</organism>
<dbReference type="AlphaFoldDB" id="A0A2S7M1M9"/>
<reference evidence="1 6" key="3">
    <citation type="submission" date="2019-04" db="EMBL/GenBank/DDBJ databases">
        <title>Step-wise assembly of the neonatal virome modulated by breast feeding.</title>
        <authorList>
            <person name="Liang G."/>
            <person name="Bushman F."/>
        </authorList>
    </citation>
    <scope>NUCLEOTIDE SEQUENCE [LARGE SCALE GENOMIC DNA]</scope>
    <source>
        <strain evidence="1 6">E3754</strain>
    </source>
</reference>
<dbReference type="Proteomes" id="UP000429730">
    <property type="component" value="Unassembled WGS sequence"/>
</dbReference>
<evidence type="ECO:0000313" key="4">
    <source>
        <dbReference type="Proteomes" id="UP000244140"/>
    </source>
</evidence>
<gene>
    <name evidence="2" type="ORF">DAI13_16065</name>
    <name evidence="3" type="ORF">EY666_15735</name>
    <name evidence="1" type="ORF">GTI81_12315</name>
</gene>
<evidence type="ECO:0000313" key="1">
    <source>
        <dbReference type="EMBL" id="MXS53485.1"/>
    </source>
</evidence>
<comment type="caution">
    <text evidence="3">The sequence shown here is derived from an EMBL/GenBank/DDBJ whole genome shotgun (WGS) entry which is preliminary data.</text>
</comment>
<proteinExistence type="predicted"/>
<reference evidence="2 4" key="1">
    <citation type="submission" date="2018-04" db="EMBL/GenBank/DDBJ databases">
        <authorList>
            <person name="Van Tyne D."/>
        </authorList>
    </citation>
    <scope>NUCLEOTIDE SEQUENCE [LARGE SCALE GENOMIC DNA]</scope>
    <source>
        <strain evidence="2 4">B2535</strain>
    </source>
</reference>
<dbReference type="Proteomes" id="UP000305511">
    <property type="component" value="Unassembled WGS sequence"/>
</dbReference>
<sequence length="30" mass="3291">MDSAKAQTMRTDWLAVSCLVASAYLRSMLA</sequence>
<dbReference type="EMBL" id="SIYF01000464">
    <property type="protein sequence ID" value="TKK67829.1"/>
    <property type="molecule type" value="Genomic_DNA"/>
</dbReference>
<name>A0A2S7M1M9_ENTFL</name>